<dbReference type="Gene3D" id="1.20.1280.50">
    <property type="match status" value="1"/>
</dbReference>
<reference evidence="1 2" key="1">
    <citation type="submission" date="2014-04" db="EMBL/GenBank/DDBJ databases">
        <title>Evolutionary Origins and Diversification of the Mycorrhizal Mutualists.</title>
        <authorList>
            <consortium name="DOE Joint Genome Institute"/>
            <consortium name="Mycorrhizal Genomics Consortium"/>
            <person name="Kohler A."/>
            <person name="Kuo A."/>
            <person name="Nagy L.G."/>
            <person name="Floudas D."/>
            <person name="Copeland A."/>
            <person name="Barry K.W."/>
            <person name="Cichocki N."/>
            <person name="Veneault-Fourrey C."/>
            <person name="LaButti K."/>
            <person name="Lindquist E.A."/>
            <person name="Lipzen A."/>
            <person name="Lundell T."/>
            <person name="Morin E."/>
            <person name="Murat C."/>
            <person name="Riley R."/>
            <person name="Ohm R."/>
            <person name="Sun H."/>
            <person name="Tunlid A."/>
            <person name="Henrissat B."/>
            <person name="Grigoriev I.V."/>
            <person name="Hibbett D.S."/>
            <person name="Martin F."/>
        </authorList>
    </citation>
    <scope>NUCLEOTIDE SEQUENCE [LARGE SCALE GENOMIC DNA]</scope>
    <source>
        <strain evidence="1 2">FD-317 M1</strain>
    </source>
</reference>
<dbReference type="SUPFAM" id="SSF52047">
    <property type="entry name" value="RNI-like"/>
    <property type="match status" value="1"/>
</dbReference>
<gene>
    <name evidence="1" type="ORF">GYMLUDRAFT_243417</name>
</gene>
<dbReference type="EMBL" id="KN834770">
    <property type="protein sequence ID" value="KIK61738.1"/>
    <property type="molecule type" value="Genomic_DNA"/>
</dbReference>
<keyword evidence="2" id="KW-1185">Reference proteome</keyword>
<evidence type="ECO:0008006" key="3">
    <source>
        <dbReference type="Google" id="ProtNLM"/>
    </source>
</evidence>
<sequence length="656" mass="73739">MNSDRALAGLVLPDPLMPVTTPQIVTQAQFDQIDQEIIKYEDAIRALQSRRNLMAPISKLPAEILCTIFMFCNTPEPVNTYAAVDLRWRWITVTHISRLWRSIAMNCPALWSRPEFTKTEWAYEMIKRSKMAPLTIEVTSNYWLTPRVVDAVSEGLKHLDRINEIRLTASRDNMDKLLSGISQPAPFLRTLYLDIGRSDYYYHSRAEPYTLPHHFLGDGVEEGTRDGTVRLTHIELTRCHLRWDSTLLSNLSYLKVHNPGPPAPTLDQFIGALAKMPQLEILDLENTLPANADTAFSEKPRVNLPRLRKLRVVGALEECAIFLDHVSVPSGATMHIVAKCADAPEQGSESLDLINSVCRRLPVVRDTVANSDSVPVIKSLKVQSLGPGSGVVVEAWNNNQGPKNKFPLITSHSDGPITLNSLVYAHSVGWLRLEFSWHSAAMRQLHNGVVAAACTPLPLSQLKTLHIWTAYHECINSPTFAKTFGTLSKISTLIVQGDSAYELVHALSPHTTVVTADRVSSSFSSLSFAPTRPTPTFPALRTLKLLEADFDRDHEARNTLLDPLKDCLTMRYEFRSEVNKLVLERCTHLTSDDVLELEDIVVDVDWDGLESGFSETEDEDMDDDFDDDPMDYFDEPYFGFGEAYMSPDEDMMFMGF</sequence>
<protein>
    <recommendedName>
        <fullName evidence="3">F-box domain-containing protein</fullName>
    </recommendedName>
</protein>
<organism evidence="1 2">
    <name type="scientific">Collybiopsis luxurians FD-317 M1</name>
    <dbReference type="NCBI Taxonomy" id="944289"/>
    <lineage>
        <taxon>Eukaryota</taxon>
        <taxon>Fungi</taxon>
        <taxon>Dikarya</taxon>
        <taxon>Basidiomycota</taxon>
        <taxon>Agaricomycotina</taxon>
        <taxon>Agaricomycetes</taxon>
        <taxon>Agaricomycetidae</taxon>
        <taxon>Agaricales</taxon>
        <taxon>Marasmiineae</taxon>
        <taxon>Omphalotaceae</taxon>
        <taxon>Collybiopsis</taxon>
        <taxon>Collybiopsis luxurians</taxon>
    </lineage>
</organism>
<name>A0A0D0CZ17_9AGAR</name>
<dbReference type="Proteomes" id="UP000053593">
    <property type="component" value="Unassembled WGS sequence"/>
</dbReference>
<dbReference type="OrthoDB" id="3172239at2759"/>
<accession>A0A0D0CZ17</accession>
<evidence type="ECO:0000313" key="1">
    <source>
        <dbReference type="EMBL" id="KIK61738.1"/>
    </source>
</evidence>
<dbReference type="HOGENOM" id="CLU_024199_2_2_1"/>
<dbReference type="AlphaFoldDB" id="A0A0D0CZ17"/>
<proteinExistence type="predicted"/>
<evidence type="ECO:0000313" key="2">
    <source>
        <dbReference type="Proteomes" id="UP000053593"/>
    </source>
</evidence>